<dbReference type="GO" id="GO:0003755">
    <property type="term" value="F:peptidyl-prolyl cis-trans isomerase activity"/>
    <property type="evidence" value="ECO:0007669"/>
    <property type="project" value="UniProtKB-UniRule"/>
</dbReference>
<evidence type="ECO:0000313" key="16">
    <source>
        <dbReference type="EMBL" id="RRS00560.1"/>
    </source>
</evidence>
<dbReference type="GO" id="GO:0015031">
    <property type="term" value="P:protein transport"/>
    <property type="evidence" value="ECO:0007669"/>
    <property type="project" value="UniProtKB-UniRule"/>
</dbReference>
<dbReference type="PANTHER" id="PTHR30560:SF3">
    <property type="entry name" value="TRIGGER FACTOR-LIKE PROTEIN TIG, CHLOROPLASTIC"/>
    <property type="match status" value="1"/>
</dbReference>
<evidence type="ECO:0000313" key="17">
    <source>
        <dbReference type="Proteomes" id="UP000277256"/>
    </source>
</evidence>
<dbReference type="NCBIfam" id="TIGR00115">
    <property type="entry name" value="tig"/>
    <property type="match status" value="1"/>
</dbReference>
<keyword evidence="5 11" id="KW-0132">Cell division</keyword>
<dbReference type="Pfam" id="PF00254">
    <property type="entry name" value="FKBP_C"/>
    <property type="match status" value="1"/>
</dbReference>
<proteinExistence type="inferred from homology"/>
<evidence type="ECO:0000256" key="12">
    <source>
        <dbReference type="PROSITE-ProRule" id="PRU00277"/>
    </source>
</evidence>
<evidence type="ECO:0000256" key="11">
    <source>
        <dbReference type="HAMAP-Rule" id="MF_00303"/>
    </source>
</evidence>
<comment type="similarity">
    <text evidence="2 11 13">Belongs to the FKBP-type PPIase family. Tig subfamily.</text>
</comment>
<keyword evidence="11" id="KW-0963">Cytoplasm</keyword>
<dbReference type="InterPro" id="IPR046357">
    <property type="entry name" value="PPIase_dom_sf"/>
</dbReference>
<evidence type="ECO:0000256" key="2">
    <source>
        <dbReference type="ARBA" id="ARBA00005464"/>
    </source>
</evidence>
<dbReference type="PROSITE" id="PS50059">
    <property type="entry name" value="FKBP_PPIASE"/>
    <property type="match status" value="1"/>
</dbReference>
<dbReference type="GO" id="GO:0043022">
    <property type="term" value="F:ribosome binding"/>
    <property type="evidence" value="ECO:0007669"/>
    <property type="project" value="TreeGrafter"/>
</dbReference>
<evidence type="ECO:0000256" key="5">
    <source>
        <dbReference type="ARBA" id="ARBA00022618"/>
    </source>
</evidence>
<dbReference type="InterPro" id="IPR037041">
    <property type="entry name" value="Trigger_fac_C_sf"/>
</dbReference>
<dbReference type="AlphaFoldDB" id="A0A426V129"/>
<evidence type="ECO:0000256" key="10">
    <source>
        <dbReference type="ARBA" id="ARBA00029986"/>
    </source>
</evidence>
<evidence type="ECO:0000256" key="14">
    <source>
        <dbReference type="SAM" id="MobiDB-lite"/>
    </source>
</evidence>
<accession>A0A426V129</accession>
<dbReference type="Pfam" id="PF05698">
    <property type="entry name" value="Trigger_C"/>
    <property type="match status" value="1"/>
</dbReference>
<dbReference type="InterPro" id="IPR027304">
    <property type="entry name" value="Trigger_fact/SurA_dom_sf"/>
</dbReference>
<evidence type="ECO:0000256" key="7">
    <source>
        <dbReference type="ARBA" id="ARBA00023186"/>
    </source>
</evidence>
<dbReference type="GO" id="GO:0051083">
    <property type="term" value="P:'de novo' cotranslational protein folding"/>
    <property type="evidence" value="ECO:0007669"/>
    <property type="project" value="TreeGrafter"/>
</dbReference>
<dbReference type="PIRSF" id="PIRSF003095">
    <property type="entry name" value="Trigger_factor"/>
    <property type="match status" value="1"/>
</dbReference>
<dbReference type="InterPro" id="IPR005215">
    <property type="entry name" value="Trig_fac"/>
</dbReference>
<dbReference type="InterPro" id="IPR008880">
    <property type="entry name" value="Trigger_fac_C"/>
</dbReference>
<evidence type="ECO:0000256" key="1">
    <source>
        <dbReference type="ARBA" id="ARBA00000971"/>
    </source>
</evidence>
<evidence type="ECO:0000256" key="3">
    <source>
        <dbReference type="ARBA" id="ARBA00013194"/>
    </source>
</evidence>
<dbReference type="InterPro" id="IPR008881">
    <property type="entry name" value="Trigger_fac_ribosome-bd_bac"/>
</dbReference>
<evidence type="ECO:0000256" key="6">
    <source>
        <dbReference type="ARBA" id="ARBA00023110"/>
    </source>
</evidence>
<evidence type="ECO:0000256" key="8">
    <source>
        <dbReference type="ARBA" id="ARBA00023235"/>
    </source>
</evidence>
<dbReference type="Gene3D" id="1.10.3120.10">
    <property type="entry name" value="Trigger factor, C-terminal domain"/>
    <property type="match status" value="1"/>
</dbReference>
<keyword evidence="6 11" id="KW-0697">Rotamase</keyword>
<feature type="domain" description="PPIase FKBP-type" evidence="15">
    <location>
        <begin position="163"/>
        <end position="215"/>
    </location>
</feature>
<evidence type="ECO:0000259" key="15">
    <source>
        <dbReference type="PROSITE" id="PS50059"/>
    </source>
</evidence>
<feature type="compositionally biased region" description="Acidic residues" evidence="14">
    <location>
        <begin position="451"/>
        <end position="471"/>
    </location>
</feature>
<keyword evidence="9 11" id="KW-0131">Cell cycle</keyword>
<dbReference type="SUPFAM" id="SSF102735">
    <property type="entry name" value="Trigger factor ribosome-binding domain"/>
    <property type="match status" value="1"/>
</dbReference>
<comment type="function">
    <text evidence="11">Involved in protein export. Acts as a chaperone by maintaining the newly synthesized protein in an open conformation. Functions as a peptidyl-prolyl cis-trans isomerase.</text>
</comment>
<dbReference type="GO" id="GO:0005737">
    <property type="term" value="C:cytoplasm"/>
    <property type="evidence" value="ECO:0007669"/>
    <property type="project" value="UniProtKB-SubCell"/>
</dbReference>
<dbReference type="RefSeq" id="WP_125247239.1">
    <property type="nucleotide sequence ID" value="NZ_RSEB01000002.1"/>
</dbReference>
<dbReference type="OrthoDB" id="9767721at2"/>
<keyword evidence="7 11" id="KW-0143">Chaperone</keyword>
<name>A0A426V129_9ACTN</name>
<organism evidence="16 17">
    <name type="scientific">Glycomyces terrestris</name>
    <dbReference type="NCBI Taxonomy" id="2493553"/>
    <lineage>
        <taxon>Bacteria</taxon>
        <taxon>Bacillati</taxon>
        <taxon>Actinomycetota</taxon>
        <taxon>Actinomycetes</taxon>
        <taxon>Glycomycetales</taxon>
        <taxon>Glycomycetaceae</taxon>
        <taxon>Glycomyces</taxon>
    </lineage>
</organism>
<protein>
    <recommendedName>
        <fullName evidence="4 11">Trigger factor</fullName>
        <shortName evidence="11">TF</shortName>
        <ecNumber evidence="3 11">5.2.1.8</ecNumber>
    </recommendedName>
    <alternativeName>
        <fullName evidence="10 11">PPIase</fullName>
    </alternativeName>
</protein>
<dbReference type="EC" id="5.2.1.8" evidence="3 11"/>
<dbReference type="HAMAP" id="MF_00303">
    <property type="entry name" value="Trigger_factor_Tig"/>
    <property type="match status" value="1"/>
</dbReference>
<reference evidence="16 17" key="1">
    <citation type="submission" date="2018-12" db="EMBL/GenBank/DDBJ databases">
        <title>Glycomyces sp. YIM 121974 draft genome.</title>
        <authorList>
            <person name="Li Q."/>
        </authorList>
    </citation>
    <scope>NUCLEOTIDE SEQUENCE [LARGE SCALE GENOMIC DNA]</scope>
    <source>
        <strain evidence="16 17">YIM 121974</strain>
    </source>
</reference>
<evidence type="ECO:0000256" key="13">
    <source>
        <dbReference type="RuleBase" id="RU003914"/>
    </source>
</evidence>
<comment type="subcellular location">
    <subcellularLocation>
        <location evidence="11">Cytoplasm</location>
    </subcellularLocation>
    <text evidence="11">About half TF is bound to the ribosome near the polypeptide exit tunnel while the other half is free in the cytoplasm.</text>
</comment>
<dbReference type="Gene3D" id="3.10.50.40">
    <property type="match status" value="1"/>
</dbReference>
<dbReference type="InterPro" id="IPR036611">
    <property type="entry name" value="Trigger_fac_ribosome-bd_sf"/>
</dbReference>
<dbReference type="InterPro" id="IPR001179">
    <property type="entry name" value="PPIase_FKBP_dom"/>
</dbReference>
<dbReference type="GO" id="GO:0051301">
    <property type="term" value="P:cell division"/>
    <property type="evidence" value="ECO:0007669"/>
    <property type="project" value="UniProtKB-KW"/>
</dbReference>
<evidence type="ECO:0000256" key="9">
    <source>
        <dbReference type="ARBA" id="ARBA00023306"/>
    </source>
</evidence>
<gene>
    <name evidence="11 16" type="primary">tig</name>
    <name evidence="16" type="ORF">EIW28_08370</name>
</gene>
<dbReference type="EMBL" id="RSEB01000002">
    <property type="protein sequence ID" value="RRS00560.1"/>
    <property type="molecule type" value="Genomic_DNA"/>
</dbReference>
<comment type="domain">
    <text evidence="11">Consists of 3 domains; the N-terminus binds the ribosome, the middle domain has PPIase activity, while the C-terminus has intrinsic chaperone activity on its own.</text>
</comment>
<dbReference type="GO" id="GO:0043335">
    <property type="term" value="P:protein unfolding"/>
    <property type="evidence" value="ECO:0007669"/>
    <property type="project" value="TreeGrafter"/>
</dbReference>
<comment type="caution">
    <text evidence="16">The sequence shown here is derived from an EMBL/GenBank/DDBJ whole genome shotgun (WGS) entry which is preliminary data.</text>
</comment>
<dbReference type="SUPFAM" id="SSF109998">
    <property type="entry name" value="Triger factor/SurA peptide-binding domain-like"/>
    <property type="match status" value="1"/>
</dbReference>
<comment type="catalytic activity">
    <reaction evidence="1 11 12">
        <text>[protein]-peptidylproline (omega=180) = [protein]-peptidylproline (omega=0)</text>
        <dbReference type="Rhea" id="RHEA:16237"/>
        <dbReference type="Rhea" id="RHEA-COMP:10747"/>
        <dbReference type="Rhea" id="RHEA-COMP:10748"/>
        <dbReference type="ChEBI" id="CHEBI:83833"/>
        <dbReference type="ChEBI" id="CHEBI:83834"/>
        <dbReference type="EC" id="5.2.1.8"/>
    </reaction>
</comment>
<dbReference type="Pfam" id="PF05697">
    <property type="entry name" value="Trigger_N"/>
    <property type="match status" value="1"/>
</dbReference>
<dbReference type="GO" id="GO:0044183">
    <property type="term" value="F:protein folding chaperone"/>
    <property type="evidence" value="ECO:0007669"/>
    <property type="project" value="TreeGrafter"/>
</dbReference>
<dbReference type="PANTHER" id="PTHR30560">
    <property type="entry name" value="TRIGGER FACTOR CHAPERONE AND PEPTIDYL-PROLYL CIS/TRANS ISOMERASE"/>
    <property type="match status" value="1"/>
</dbReference>
<sequence length="471" mass="51797">MKSTVETLSPTRVRLSVEVPFEELAPYINEAYKTVGQQIRVPGFRPGKAPRQVIDQRIGRDSVYAQALDPAVQANLNKAVTENEVNALGRPELTEVKPIEDGKPFEFVVETDVTPKFELPDFASLKVTVEAGDVSEEDVDADIESQRLRFSSLKAVERPAAEGDFVQIDLRATQNGEEVEGGSVTGMSHEVGSGNLLDGLDEALVGMSAGDEKTIESTLAGEQEGETAQVEVKVTQVKERELPDLDDDFAEMASPYDTLEELRNATRERLENQGKTAKANEARTKTLEALIEAVELPLPEKTVADEVAHTRGHLEEQVQQIAGGFDEYLTMVGKTAEEFDAELRDDVESNLRQSIILGQIARDRELEVSGELMTAEVVRQAQQRGVPQDQFQRFVDELRTNGGLQQIAASLRQQLALEEVVKEASVVDANGQELTEEDLFPGRQKAGETTVDADESGDSDESDERDAEDRN</sequence>
<dbReference type="SUPFAM" id="SSF54534">
    <property type="entry name" value="FKBP-like"/>
    <property type="match status" value="1"/>
</dbReference>
<dbReference type="Proteomes" id="UP000277256">
    <property type="component" value="Unassembled WGS sequence"/>
</dbReference>
<feature type="region of interest" description="Disordered" evidence="14">
    <location>
        <begin position="430"/>
        <end position="471"/>
    </location>
</feature>
<evidence type="ECO:0000256" key="4">
    <source>
        <dbReference type="ARBA" id="ARBA00016902"/>
    </source>
</evidence>
<keyword evidence="8 11" id="KW-0413">Isomerase</keyword>
<keyword evidence="17" id="KW-1185">Reference proteome</keyword>
<dbReference type="Gene3D" id="3.30.70.1050">
    <property type="entry name" value="Trigger factor ribosome-binding domain"/>
    <property type="match status" value="1"/>
</dbReference>